<evidence type="ECO:0000256" key="1">
    <source>
        <dbReference type="ARBA" id="ARBA00022723"/>
    </source>
</evidence>
<protein>
    <recommendedName>
        <fullName evidence="6">Zn(2)-C6 fungal-type domain-containing protein</fullName>
    </recommendedName>
</protein>
<feature type="compositionally biased region" description="Low complexity" evidence="5">
    <location>
        <begin position="671"/>
        <end position="689"/>
    </location>
</feature>
<dbReference type="SMART" id="SM00066">
    <property type="entry name" value="GAL4"/>
    <property type="match status" value="1"/>
</dbReference>
<dbReference type="PANTHER" id="PTHR47424">
    <property type="entry name" value="REGULATORY PROTEIN GAL4"/>
    <property type="match status" value="1"/>
</dbReference>
<dbReference type="CDD" id="cd00067">
    <property type="entry name" value="GAL4"/>
    <property type="match status" value="1"/>
</dbReference>
<dbReference type="GO" id="GO:0000435">
    <property type="term" value="P:positive regulation of transcription from RNA polymerase II promoter by galactose"/>
    <property type="evidence" value="ECO:0007669"/>
    <property type="project" value="TreeGrafter"/>
</dbReference>
<sequence length="732" mass="78759">MGNSDFRRFGVAPLTSNFLGCPTPWDASSVSDIEFSPSDGRLNEMDMASQRSAHGSTTTTTATATVRGGEGSSSSSAGGTEGYVRSRIANACDLCKARKVRCDGGLPCSYCARRRQPGACRYSPQRRRRGRQGEEGGGQRAGAETTTVRRASRDEAAGEEEETEVPREARLLRDAQGRQVFVGDCAPLSFFQSVRRLVASRAGMRGVFAPEASRCSVLESGTTRRTSPLMRRGKRPRVRVEKVARACQGYRAMAAGLVDLFEGEGLAAQVTRWARAHDSETDDDDEAVVCHLVLAIGYLVHDDEAAPELFEYARDRALASALCDGSLLVGRSNTTAAQALVLATVYLLCACQLTGAWLLLGVAVRAAYALGLHRGEVNARFGVDGARSRDRLWKSLRVLDLLLSIAMGRPPATSDLDCTVPYASPPAAAAAPELDESRLLDASVQILLVAETIVVEIYSRRRVSLALTEGISRQLRHWAAQWMAPLKSLLSAPASASSVPRVIGACQVMASYYYAVMLVARPFLMYDVCRRLDQGEGAAESGHRSRLANACIDAATLMVDMVLDLIDRGVLHSRVPLVVSWLFAASLVLGLGLLADFGRRLEHHTRAAIRALNHLSATDGDDAAQYSLIAQSLLAAAQAHIEAREAEERRRRTESSSQLFGMLPAPPPAATPARLSPSSAHAAPPEGQAAAPQTLLDDLLPDNGWMDWVGAEAMNLFPLLETGAEVDLANYL</sequence>
<dbReference type="CDD" id="cd12148">
    <property type="entry name" value="fungal_TF_MHR"/>
    <property type="match status" value="1"/>
</dbReference>
<dbReference type="Pfam" id="PF04082">
    <property type="entry name" value="Fungal_trans"/>
    <property type="match status" value="1"/>
</dbReference>
<accession>A0A2C5YBY6</accession>
<dbReference type="EMBL" id="NJET01000009">
    <property type="protein sequence ID" value="PHH66227.1"/>
    <property type="molecule type" value="Genomic_DNA"/>
</dbReference>
<feature type="region of interest" description="Disordered" evidence="5">
    <location>
        <begin position="48"/>
        <end position="81"/>
    </location>
</feature>
<dbReference type="InterPro" id="IPR036864">
    <property type="entry name" value="Zn2-C6_fun-type_DNA-bd_sf"/>
</dbReference>
<keyword evidence="8" id="KW-1185">Reference proteome</keyword>
<keyword evidence="1" id="KW-0479">Metal-binding</keyword>
<dbReference type="Gene3D" id="4.10.240.10">
    <property type="entry name" value="Zn(2)-C6 fungal-type DNA-binding domain"/>
    <property type="match status" value="1"/>
</dbReference>
<keyword evidence="4" id="KW-0539">Nucleus</keyword>
<dbReference type="OrthoDB" id="2351791at2759"/>
<reference evidence="7 8" key="1">
    <citation type="submission" date="2017-06" db="EMBL/GenBank/DDBJ databases">
        <title>Ant-infecting Ophiocordyceps genomes reveal a high diversity of potential behavioral manipulation genes and a possible major role for enterotoxins.</title>
        <authorList>
            <person name="De Bekker C."/>
            <person name="Evans H.C."/>
            <person name="Brachmann A."/>
            <person name="Hughes D.P."/>
        </authorList>
    </citation>
    <scope>NUCLEOTIDE SEQUENCE [LARGE SCALE GENOMIC DNA]</scope>
    <source>
        <strain evidence="7 8">Map64</strain>
    </source>
</reference>
<evidence type="ECO:0000256" key="2">
    <source>
        <dbReference type="ARBA" id="ARBA00023015"/>
    </source>
</evidence>
<dbReference type="AlphaFoldDB" id="A0A2C5YBY6"/>
<dbReference type="PROSITE" id="PS50048">
    <property type="entry name" value="ZN2_CY6_FUNGAL_2"/>
    <property type="match status" value="1"/>
</dbReference>
<dbReference type="InterPro" id="IPR007219">
    <property type="entry name" value="XnlR_reg_dom"/>
</dbReference>
<dbReference type="STRING" id="1399860.A0A2C5YBY6"/>
<dbReference type="InterPro" id="IPR001138">
    <property type="entry name" value="Zn2Cys6_DnaBD"/>
</dbReference>
<feature type="domain" description="Zn(2)-C6 fungal-type" evidence="6">
    <location>
        <begin position="91"/>
        <end position="122"/>
    </location>
</feature>
<comment type="caution">
    <text evidence="7">The sequence shown here is derived from an EMBL/GenBank/DDBJ whole genome shotgun (WGS) entry which is preliminary data.</text>
</comment>
<evidence type="ECO:0000259" key="6">
    <source>
        <dbReference type="PROSITE" id="PS50048"/>
    </source>
</evidence>
<dbReference type="PANTHER" id="PTHR47424:SF9">
    <property type="entry name" value="TAH-2"/>
    <property type="match status" value="1"/>
</dbReference>
<evidence type="ECO:0000313" key="8">
    <source>
        <dbReference type="Proteomes" id="UP000226192"/>
    </source>
</evidence>
<dbReference type="GO" id="GO:0000981">
    <property type="term" value="F:DNA-binding transcription factor activity, RNA polymerase II-specific"/>
    <property type="evidence" value="ECO:0007669"/>
    <property type="project" value="InterPro"/>
</dbReference>
<dbReference type="GO" id="GO:0006351">
    <property type="term" value="P:DNA-templated transcription"/>
    <property type="evidence" value="ECO:0007669"/>
    <property type="project" value="InterPro"/>
</dbReference>
<dbReference type="GO" id="GO:0008270">
    <property type="term" value="F:zinc ion binding"/>
    <property type="evidence" value="ECO:0007669"/>
    <property type="project" value="InterPro"/>
</dbReference>
<organism evidence="7 8">
    <name type="scientific">Ophiocordyceps australis</name>
    <dbReference type="NCBI Taxonomy" id="1399860"/>
    <lineage>
        <taxon>Eukaryota</taxon>
        <taxon>Fungi</taxon>
        <taxon>Dikarya</taxon>
        <taxon>Ascomycota</taxon>
        <taxon>Pezizomycotina</taxon>
        <taxon>Sordariomycetes</taxon>
        <taxon>Hypocreomycetidae</taxon>
        <taxon>Hypocreales</taxon>
        <taxon>Ophiocordycipitaceae</taxon>
        <taxon>Ophiocordyceps</taxon>
    </lineage>
</organism>
<dbReference type="PROSITE" id="PS00463">
    <property type="entry name" value="ZN2_CY6_FUNGAL_1"/>
    <property type="match status" value="1"/>
</dbReference>
<evidence type="ECO:0000256" key="3">
    <source>
        <dbReference type="ARBA" id="ARBA00023163"/>
    </source>
</evidence>
<evidence type="ECO:0000256" key="5">
    <source>
        <dbReference type="SAM" id="MobiDB-lite"/>
    </source>
</evidence>
<gene>
    <name evidence="7" type="ORF">CDD81_7820</name>
</gene>
<keyword evidence="3" id="KW-0804">Transcription</keyword>
<dbReference type="GO" id="GO:0000978">
    <property type="term" value="F:RNA polymerase II cis-regulatory region sequence-specific DNA binding"/>
    <property type="evidence" value="ECO:0007669"/>
    <property type="project" value="TreeGrafter"/>
</dbReference>
<dbReference type="Proteomes" id="UP000226192">
    <property type="component" value="Unassembled WGS sequence"/>
</dbReference>
<dbReference type="InterPro" id="IPR051127">
    <property type="entry name" value="Fungal_SecMet_Regulators"/>
</dbReference>
<dbReference type="SMART" id="SM00906">
    <property type="entry name" value="Fungal_trans"/>
    <property type="match status" value="1"/>
</dbReference>
<dbReference type="Pfam" id="PF00172">
    <property type="entry name" value="Zn_clus"/>
    <property type="match status" value="1"/>
</dbReference>
<evidence type="ECO:0000313" key="7">
    <source>
        <dbReference type="EMBL" id="PHH66227.1"/>
    </source>
</evidence>
<evidence type="ECO:0000256" key="4">
    <source>
        <dbReference type="ARBA" id="ARBA00023242"/>
    </source>
</evidence>
<proteinExistence type="predicted"/>
<dbReference type="GO" id="GO:0005634">
    <property type="term" value="C:nucleus"/>
    <property type="evidence" value="ECO:0007669"/>
    <property type="project" value="TreeGrafter"/>
</dbReference>
<feature type="region of interest" description="Disordered" evidence="5">
    <location>
        <begin position="121"/>
        <end position="166"/>
    </location>
</feature>
<feature type="region of interest" description="Disordered" evidence="5">
    <location>
        <begin position="647"/>
        <end position="689"/>
    </location>
</feature>
<keyword evidence="2" id="KW-0805">Transcription regulation</keyword>
<name>A0A2C5YBY6_9HYPO</name>
<dbReference type="SUPFAM" id="SSF57701">
    <property type="entry name" value="Zn2/Cys6 DNA-binding domain"/>
    <property type="match status" value="1"/>
</dbReference>